<keyword evidence="4" id="KW-0732">Signal</keyword>
<comment type="similarity">
    <text evidence="1">Belongs to the universal ribosomal protein uS11 family.</text>
</comment>
<evidence type="ECO:0000313" key="5">
    <source>
        <dbReference type="EMBL" id="TNN16335.1"/>
    </source>
</evidence>
<gene>
    <name evidence="5" type="ORF">EWB00_000545</name>
</gene>
<dbReference type="GO" id="GO:0006412">
    <property type="term" value="P:translation"/>
    <property type="evidence" value="ECO:0007669"/>
    <property type="project" value="InterPro"/>
</dbReference>
<dbReference type="Proteomes" id="UP000311919">
    <property type="component" value="Unassembled WGS sequence"/>
</dbReference>
<keyword evidence="6" id="KW-1185">Reference proteome</keyword>
<evidence type="ECO:0000256" key="1">
    <source>
        <dbReference type="ARBA" id="ARBA00006194"/>
    </source>
</evidence>
<sequence length="194" mass="21134">MICTKLTSGKLRFLSLLGLFRDVFLRMCNQVILNSTHIPDLKGPKSLNVATESVPEPIILGHHVITEDCLTSIVENRQYYEIPILHLISRKNNLIATLTDCNGRVLNGTSCGAEGFRNARKKSTVAAQTVGISVGLKAKKLGIGAVRVILRGKGSDKLSALSGLNISGLKIVSLTDDTNVHYGHGKRPRKPRRL</sequence>
<evidence type="ECO:0000256" key="4">
    <source>
        <dbReference type="SAM" id="SignalP"/>
    </source>
</evidence>
<proteinExistence type="inferred from homology"/>
<dbReference type="GO" id="GO:1990904">
    <property type="term" value="C:ribonucleoprotein complex"/>
    <property type="evidence" value="ECO:0007669"/>
    <property type="project" value="UniProtKB-KW"/>
</dbReference>
<keyword evidence="3" id="KW-0687">Ribonucleoprotein</keyword>
<feature type="chain" id="PRO_5021383253" evidence="4">
    <location>
        <begin position="26"/>
        <end position="194"/>
    </location>
</feature>
<reference evidence="5 6" key="1">
    <citation type="submission" date="2019-03" db="EMBL/GenBank/DDBJ databases">
        <title>An improved genome assembly of the fluke Schistosoma japonicum.</title>
        <authorList>
            <person name="Hu W."/>
            <person name="Luo F."/>
            <person name="Yin M."/>
            <person name="Mo X."/>
            <person name="Sun C."/>
            <person name="Wu Q."/>
            <person name="Zhu B."/>
            <person name="Xiang M."/>
            <person name="Wang J."/>
            <person name="Wang Y."/>
            <person name="Zhang T."/>
            <person name="Xu B."/>
            <person name="Zheng H."/>
            <person name="Feng Z."/>
        </authorList>
    </citation>
    <scope>NUCLEOTIDE SEQUENCE [LARGE SCALE GENOMIC DNA]</scope>
    <source>
        <strain evidence="5">HuSjv2</strain>
        <tissue evidence="5">Worms</tissue>
    </source>
</reference>
<dbReference type="HAMAP" id="MF_01310">
    <property type="entry name" value="Ribosomal_uS11"/>
    <property type="match status" value="1"/>
</dbReference>
<organism evidence="5 6">
    <name type="scientific">Schistosoma japonicum</name>
    <name type="common">Blood fluke</name>
    <dbReference type="NCBI Taxonomy" id="6182"/>
    <lineage>
        <taxon>Eukaryota</taxon>
        <taxon>Metazoa</taxon>
        <taxon>Spiralia</taxon>
        <taxon>Lophotrochozoa</taxon>
        <taxon>Platyhelminthes</taxon>
        <taxon>Trematoda</taxon>
        <taxon>Digenea</taxon>
        <taxon>Strigeidida</taxon>
        <taxon>Schistosomatoidea</taxon>
        <taxon>Schistosomatidae</taxon>
        <taxon>Schistosoma</taxon>
    </lineage>
</organism>
<keyword evidence="2 5" id="KW-0689">Ribosomal protein</keyword>
<dbReference type="GO" id="GO:0003735">
    <property type="term" value="F:structural constituent of ribosome"/>
    <property type="evidence" value="ECO:0007669"/>
    <property type="project" value="InterPro"/>
</dbReference>
<dbReference type="STRING" id="6182.A0A4Z2DIN6"/>
<dbReference type="Pfam" id="PF00411">
    <property type="entry name" value="Ribosomal_S11"/>
    <property type="match status" value="1"/>
</dbReference>
<feature type="signal peptide" evidence="4">
    <location>
        <begin position="1"/>
        <end position="25"/>
    </location>
</feature>
<dbReference type="InterPro" id="IPR036967">
    <property type="entry name" value="Ribosomal_uS11_sf"/>
</dbReference>
<dbReference type="AlphaFoldDB" id="A0A4Z2DIN6"/>
<dbReference type="InterPro" id="IPR001971">
    <property type="entry name" value="Ribosomal_uS11"/>
</dbReference>
<dbReference type="EMBL" id="SKCS01000120">
    <property type="protein sequence ID" value="TNN16335.1"/>
    <property type="molecule type" value="Genomic_DNA"/>
</dbReference>
<evidence type="ECO:0000313" key="6">
    <source>
        <dbReference type="Proteomes" id="UP000311919"/>
    </source>
</evidence>
<protein>
    <submittedName>
        <fullName evidence="5">28S ribosomal protein S11 isoform 1</fullName>
    </submittedName>
</protein>
<dbReference type="PANTHER" id="PTHR11759">
    <property type="entry name" value="40S RIBOSOMAL PROTEIN S14/30S RIBOSOMAL PROTEIN S11"/>
    <property type="match status" value="1"/>
</dbReference>
<dbReference type="OrthoDB" id="1654884at2759"/>
<dbReference type="Gene3D" id="3.30.420.80">
    <property type="entry name" value="Ribosomal protein S11"/>
    <property type="match status" value="1"/>
</dbReference>
<evidence type="ECO:0000256" key="2">
    <source>
        <dbReference type="ARBA" id="ARBA00022980"/>
    </source>
</evidence>
<evidence type="ECO:0000256" key="3">
    <source>
        <dbReference type="ARBA" id="ARBA00023274"/>
    </source>
</evidence>
<name>A0A4Z2DIN6_SCHJA</name>
<dbReference type="SUPFAM" id="SSF53137">
    <property type="entry name" value="Translational machinery components"/>
    <property type="match status" value="1"/>
</dbReference>
<comment type="caution">
    <text evidence="5">The sequence shown here is derived from an EMBL/GenBank/DDBJ whole genome shotgun (WGS) entry which is preliminary data.</text>
</comment>
<dbReference type="GO" id="GO:0005840">
    <property type="term" value="C:ribosome"/>
    <property type="evidence" value="ECO:0007669"/>
    <property type="project" value="UniProtKB-KW"/>
</dbReference>
<accession>A0A4Z2DIN6</accession>